<dbReference type="EMBL" id="HACM01005635">
    <property type="protein sequence ID" value="CRZ06077.1"/>
    <property type="molecule type" value="Transcribed_RNA"/>
</dbReference>
<organism evidence="1">
    <name type="scientific">Spongospora subterranea</name>
    <dbReference type="NCBI Taxonomy" id="70186"/>
    <lineage>
        <taxon>Eukaryota</taxon>
        <taxon>Sar</taxon>
        <taxon>Rhizaria</taxon>
        <taxon>Endomyxa</taxon>
        <taxon>Phytomyxea</taxon>
        <taxon>Plasmodiophorida</taxon>
        <taxon>Plasmodiophoridae</taxon>
        <taxon>Spongospora</taxon>
    </lineage>
</organism>
<sequence length="117" mass="13414">MVASMQSQLDNCQQEKLTLRERLIESQYEVTRLKAVPSRVQVTTLELKLNDLEARHARREASLRDALAMLELQSEQQARSSVLQYETVLRQKNSQICEFKAELDGLLTALAALQKQQ</sequence>
<reference evidence="1" key="1">
    <citation type="submission" date="2015-04" db="EMBL/GenBank/DDBJ databases">
        <title>The genome sequence of the plant pathogenic Rhizarian Plasmodiophora brassicae reveals insights in its biotrophic life cycle and the origin of chitin synthesis.</title>
        <authorList>
            <person name="Schwelm A."/>
            <person name="Fogelqvist J."/>
            <person name="Knaust A."/>
            <person name="Julke S."/>
            <person name="Lilja T."/>
            <person name="Dhandapani V."/>
            <person name="Bonilla-Rosso G."/>
            <person name="Karlsson M."/>
            <person name="Shevchenko A."/>
            <person name="Choi S.R."/>
            <person name="Kim H.G."/>
            <person name="Park J.Y."/>
            <person name="Lim Y.P."/>
            <person name="Ludwig-Muller J."/>
            <person name="Dixelius C."/>
        </authorList>
    </citation>
    <scope>NUCLEOTIDE SEQUENCE</scope>
    <source>
        <tissue evidence="1">Potato root galls</tissue>
    </source>
</reference>
<name>A0A0H5QWE3_9EUKA</name>
<proteinExistence type="predicted"/>
<dbReference type="AlphaFoldDB" id="A0A0H5QWE3"/>
<evidence type="ECO:0000313" key="1">
    <source>
        <dbReference type="EMBL" id="CRZ06077.1"/>
    </source>
</evidence>
<accession>A0A0H5QWE3</accession>
<dbReference type="EMBL" id="HACM01005633">
    <property type="protein sequence ID" value="CRZ06075.1"/>
    <property type="molecule type" value="Transcribed_RNA"/>
</dbReference>
<protein>
    <submittedName>
        <fullName evidence="1">Uncharacterized protein</fullName>
    </submittedName>
</protein>